<feature type="domain" description="Thiamine pyrophosphate enzyme N-terminal TPP-binding" evidence="5">
    <location>
        <begin position="12"/>
        <end position="112"/>
    </location>
</feature>
<reference evidence="6" key="1">
    <citation type="submission" date="2020-01" db="EMBL/GenBank/DDBJ databases">
        <title>Identification and distribution of gene clusters putatively required for synthesis of sphingolipid metabolism inhibitors in phylogenetically diverse species of the filamentous fungus Fusarium.</title>
        <authorList>
            <person name="Kim H.-S."/>
            <person name="Busman M."/>
            <person name="Brown D.W."/>
            <person name="Divon H."/>
            <person name="Uhlig S."/>
            <person name="Proctor R.H."/>
        </authorList>
    </citation>
    <scope>NUCLEOTIDE SEQUENCE</scope>
    <source>
        <strain evidence="6">NRRL 53441</strain>
    </source>
</reference>
<keyword evidence="1" id="KW-0210">Decarboxylase</keyword>
<dbReference type="CDD" id="cd07035">
    <property type="entry name" value="TPP_PYR_POX_like"/>
    <property type="match status" value="1"/>
</dbReference>
<dbReference type="GO" id="GO:0016831">
    <property type="term" value="F:carboxy-lyase activity"/>
    <property type="evidence" value="ECO:0007669"/>
    <property type="project" value="UniProtKB-KW"/>
</dbReference>
<organism evidence="6 7">
    <name type="scientific">Fusarium austroafricanum</name>
    <dbReference type="NCBI Taxonomy" id="2364996"/>
    <lineage>
        <taxon>Eukaryota</taxon>
        <taxon>Fungi</taxon>
        <taxon>Dikarya</taxon>
        <taxon>Ascomycota</taxon>
        <taxon>Pezizomycotina</taxon>
        <taxon>Sordariomycetes</taxon>
        <taxon>Hypocreomycetidae</taxon>
        <taxon>Hypocreales</taxon>
        <taxon>Nectriaceae</taxon>
        <taxon>Fusarium</taxon>
        <taxon>Fusarium concolor species complex</taxon>
    </lineage>
</organism>
<keyword evidence="7" id="KW-1185">Reference proteome</keyword>
<dbReference type="PANTHER" id="PTHR42818">
    <property type="entry name" value="SULFOPYRUVATE DECARBOXYLASE SUBUNIT ALPHA"/>
    <property type="match status" value="1"/>
</dbReference>
<dbReference type="GO" id="GO:0030976">
    <property type="term" value="F:thiamine pyrophosphate binding"/>
    <property type="evidence" value="ECO:0007669"/>
    <property type="project" value="InterPro"/>
</dbReference>
<dbReference type="InterPro" id="IPR051818">
    <property type="entry name" value="TPP_dependent_decarboxylase"/>
</dbReference>
<sequence>MTTLDPQLFYEEALVGNDITHAFGVADSCLGGFHAYLNATKRSPEQIITASEGAAIGLAAGYYLSTQQLAVAYMPDSGLTEALNPLQSLAANEVFGIPMLLMIGQGERKVEHEKSGYPLRGPRTLETLKAGEFPYEMMPETLEEATSAVARLVRIAKERNTPVALIVPNNRIASYIPERGYDTGVWQPTLVNVAKNTTRPIDWRSSRGGLTLSRGHAVRIVLKRLYPSDMTVSSVGEISREIYKVRKERHEDMSHSFLSIGAMGNTYPLAFGVHMGPHKGRVICVEGDGSFLMHLGNVAVLAAQASQKLIHVVIHSGTHFSTGDQPNPISTSNLLSLAGSLPYKQKFFVDSAEGMVQAFIKAKESTLIVAIVNQDVEKNLPRPSERPSELRDAFISHYPNY</sequence>
<keyword evidence="3" id="KW-0456">Lyase</keyword>
<dbReference type="OrthoDB" id="16262at2759"/>
<dbReference type="Pfam" id="PF02776">
    <property type="entry name" value="TPP_enzyme_N"/>
    <property type="match status" value="1"/>
</dbReference>
<evidence type="ECO:0000259" key="4">
    <source>
        <dbReference type="Pfam" id="PF02775"/>
    </source>
</evidence>
<keyword evidence="6" id="KW-0670">Pyruvate</keyword>
<dbReference type="AlphaFoldDB" id="A0A8H4KGR6"/>
<gene>
    <name evidence="6" type="ORF">F53441_7326</name>
</gene>
<evidence type="ECO:0000256" key="1">
    <source>
        <dbReference type="ARBA" id="ARBA00022793"/>
    </source>
</evidence>
<dbReference type="Pfam" id="PF02775">
    <property type="entry name" value="TPP_enzyme_C"/>
    <property type="match status" value="1"/>
</dbReference>
<evidence type="ECO:0000313" key="7">
    <source>
        <dbReference type="Proteomes" id="UP000605986"/>
    </source>
</evidence>
<dbReference type="InterPro" id="IPR011766">
    <property type="entry name" value="TPP_enzyme_TPP-bd"/>
</dbReference>
<dbReference type="EMBL" id="JAADJG010000289">
    <property type="protein sequence ID" value="KAF4449348.1"/>
    <property type="molecule type" value="Genomic_DNA"/>
</dbReference>
<evidence type="ECO:0000259" key="5">
    <source>
        <dbReference type="Pfam" id="PF02776"/>
    </source>
</evidence>
<dbReference type="Proteomes" id="UP000605986">
    <property type="component" value="Unassembled WGS sequence"/>
</dbReference>
<evidence type="ECO:0000256" key="2">
    <source>
        <dbReference type="ARBA" id="ARBA00023052"/>
    </source>
</evidence>
<keyword evidence="2" id="KW-0786">Thiamine pyrophosphate</keyword>
<evidence type="ECO:0000313" key="6">
    <source>
        <dbReference type="EMBL" id="KAF4449348.1"/>
    </source>
</evidence>
<name>A0A8H4KGR6_9HYPO</name>
<protein>
    <submittedName>
        <fullName evidence="6">Phosphonopyruvate decarboxylase</fullName>
    </submittedName>
</protein>
<accession>A0A8H4KGR6</accession>
<dbReference type="SUPFAM" id="SSF52518">
    <property type="entry name" value="Thiamin diphosphate-binding fold (THDP-binding)"/>
    <property type="match status" value="2"/>
</dbReference>
<dbReference type="InterPro" id="IPR012001">
    <property type="entry name" value="Thiamin_PyroP_enz_TPP-bd_dom"/>
</dbReference>
<comment type="caution">
    <text evidence="6">The sequence shown here is derived from an EMBL/GenBank/DDBJ whole genome shotgun (WGS) entry which is preliminary data.</text>
</comment>
<dbReference type="InterPro" id="IPR029061">
    <property type="entry name" value="THDP-binding"/>
</dbReference>
<dbReference type="PANTHER" id="PTHR42818:SF1">
    <property type="entry name" value="SULFOPYRUVATE DECARBOXYLASE"/>
    <property type="match status" value="1"/>
</dbReference>
<proteinExistence type="predicted"/>
<dbReference type="Gene3D" id="3.40.50.970">
    <property type="match status" value="2"/>
</dbReference>
<feature type="domain" description="Thiamine pyrophosphate enzyme TPP-binding" evidence="4">
    <location>
        <begin position="244"/>
        <end position="355"/>
    </location>
</feature>
<evidence type="ECO:0000256" key="3">
    <source>
        <dbReference type="ARBA" id="ARBA00023239"/>
    </source>
</evidence>